<dbReference type="Gene3D" id="3.40.190.10">
    <property type="entry name" value="Periplasmic binding protein-like II"/>
    <property type="match status" value="2"/>
</dbReference>
<dbReference type="Proteomes" id="UP001169242">
    <property type="component" value="Unassembled WGS sequence"/>
</dbReference>
<dbReference type="GO" id="GO:0015276">
    <property type="term" value="F:ligand-gated monoatomic ion channel activity"/>
    <property type="evidence" value="ECO:0007669"/>
    <property type="project" value="InterPro"/>
</dbReference>
<dbReference type="SMART" id="SM00062">
    <property type="entry name" value="PBPb"/>
    <property type="match status" value="1"/>
</dbReference>
<evidence type="ECO:0000313" key="5">
    <source>
        <dbReference type="Proteomes" id="UP001169242"/>
    </source>
</evidence>
<evidence type="ECO:0000313" key="4">
    <source>
        <dbReference type="EMBL" id="MDA3733040.1"/>
    </source>
</evidence>
<proteinExistence type="predicted"/>
<dbReference type="RefSeq" id="WP_271012974.1">
    <property type="nucleotide sequence ID" value="NZ_JAQIFT010000059.1"/>
</dbReference>
<comment type="caution">
    <text evidence="4">The sequence shown here is derived from an EMBL/GenBank/DDBJ whole genome shotgun (WGS) entry which is preliminary data.</text>
</comment>
<dbReference type="InterPro" id="IPR001320">
    <property type="entry name" value="Iontro_rcpt_C"/>
</dbReference>
<gene>
    <name evidence="4" type="ORF">PBV87_16310</name>
</gene>
<accession>A0AA42J234</accession>
<dbReference type="GO" id="GO:0016020">
    <property type="term" value="C:membrane"/>
    <property type="evidence" value="ECO:0007669"/>
    <property type="project" value="InterPro"/>
</dbReference>
<evidence type="ECO:0000259" key="2">
    <source>
        <dbReference type="SMART" id="SM00062"/>
    </source>
</evidence>
<protein>
    <submittedName>
        <fullName evidence="4">Transporter substrate-binding domain-containing protein</fullName>
    </submittedName>
</protein>
<name>A0AA42J234_9FIRM</name>
<dbReference type="SUPFAM" id="SSF53850">
    <property type="entry name" value="Periplasmic binding protein-like II"/>
    <property type="match status" value="1"/>
</dbReference>
<dbReference type="PANTHER" id="PTHR35936">
    <property type="entry name" value="MEMBRANE-BOUND LYTIC MUREIN TRANSGLYCOSYLASE F"/>
    <property type="match status" value="1"/>
</dbReference>
<dbReference type="AlphaFoldDB" id="A0AA42J234"/>
<keyword evidence="5" id="KW-1185">Reference proteome</keyword>
<dbReference type="Pfam" id="PF00497">
    <property type="entry name" value="SBP_bac_3"/>
    <property type="match status" value="1"/>
</dbReference>
<sequence length="273" mass="30594">MNKRKYQIRIALLLVFLVAINTYVLTRHKEGTTTLDKDTLIVGMELKFPPFETVDANGNPMGVSVELAQKLGEKLGKHIEIRSLDWVGLIPALQTQNIDLIISSMSITEERLETIDFSEEYASSDIALAIYKGSDVNSYEDLNRSDVTVAVKQGTIGEMWAMNNLPDAKIKSFTEVSAGLLDVNGGQSTAFIYDPLSLIESSKNLSQIKLNLNPLPGTKGWGVGMRKGETALQQAINQALMEIKEEGFYDEMREKYLKEDVEKYESYGLKYFF</sequence>
<dbReference type="EMBL" id="JAQIFT010000059">
    <property type="protein sequence ID" value="MDA3733040.1"/>
    <property type="molecule type" value="Genomic_DNA"/>
</dbReference>
<feature type="domain" description="Solute-binding protein family 3/N-terminal" evidence="2">
    <location>
        <begin position="39"/>
        <end position="260"/>
    </location>
</feature>
<organism evidence="4 5">
    <name type="scientific">Holtiella tumoricola</name>
    <dbReference type="NCBI Taxonomy" id="3018743"/>
    <lineage>
        <taxon>Bacteria</taxon>
        <taxon>Bacillati</taxon>
        <taxon>Bacillota</taxon>
        <taxon>Clostridia</taxon>
        <taxon>Lachnospirales</taxon>
        <taxon>Cellulosilyticaceae</taxon>
        <taxon>Holtiella</taxon>
    </lineage>
</organism>
<dbReference type="PANTHER" id="PTHR35936:SF17">
    <property type="entry name" value="ARGININE-BINDING EXTRACELLULAR PROTEIN ARTP"/>
    <property type="match status" value="1"/>
</dbReference>
<reference evidence="4" key="1">
    <citation type="journal article" date="2023" name="Int. J. Syst. Evol. Microbiol.">
        <title>&lt;i&gt;Holtiella tumoricola&lt;/i&gt; gen. nov. sp. nov., isolated from a human clinical sample.</title>
        <authorList>
            <person name="Allen-Vercoe E."/>
            <person name="Daigneault M.C."/>
            <person name="Vancuren S.J."/>
            <person name="Cochrane K."/>
            <person name="O'Neal L.L."/>
            <person name="Sankaranarayanan K."/>
            <person name="Lawson P.A."/>
        </authorList>
    </citation>
    <scope>NUCLEOTIDE SEQUENCE</scope>
    <source>
        <strain evidence="4">CC70A</strain>
    </source>
</reference>
<keyword evidence="1" id="KW-0732">Signal</keyword>
<dbReference type="InterPro" id="IPR001638">
    <property type="entry name" value="Solute-binding_3/MltF_N"/>
</dbReference>
<dbReference type="SMART" id="SM00079">
    <property type="entry name" value="PBPe"/>
    <property type="match status" value="1"/>
</dbReference>
<evidence type="ECO:0000259" key="3">
    <source>
        <dbReference type="SMART" id="SM00079"/>
    </source>
</evidence>
<feature type="domain" description="Ionotropic glutamate receptor C-terminal" evidence="3">
    <location>
        <begin position="39"/>
        <end position="259"/>
    </location>
</feature>
<evidence type="ECO:0000256" key="1">
    <source>
        <dbReference type="ARBA" id="ARBA00022729"/>
    </source>
</evidence>